<feature type="chain" id="PRO_5043673082" description="Prolactin-inducible protein homolog" evidence="9">
    <location>
        <begin position="26"/>
        <end position="145"/>
    </location>
</feature>
<evidence type="ECO:0000256" key="5">
    <source>
        <dbReference type="ARBA" id="ARBA00023157"/>
    </source>
</evidence>
<dbReference type="GO" id="GO:0005615">
    <property type="term" value="C:extracellular space"/>
    <property type="evidence" value="ECO:0007669"/>
    <property type="project" value="TreeGrafter"/>
</dbReference>
<dbReference type="PANTHER" id="PTHR15096:SF5">
    <property type="entry name" value="PROLACTIN-INDUCIBLE PROTEIN"/>
    <property type="match status" value="1"/>
</dbReference>
<gene>
    <name evidence="10" type="primary">Pip</name>
    <name evidence="10" type="ORF">PHOROB_LOCUS17678</name>
</gene>
<dbReference type="EMBL" id="CALSGD010001673">
    <property type="protein sequence ID" value="CAH7469839.1"/>
    <property type="molecule type" value="Genomic_DNA"/>
</dbReference>
<evidence type="ECO:0000256" key="3">
    <source>
        <dbReference type="ARBA" id="ARBA00022525"/>
    </source>
</evidence>
<protein>
    <recommendedName>
        <fullName evidence="8">Prolactin-inducible protein homolog</fullName>
    </recommendedName>
    <alternativeName>
        <fullName evidence="7">Prolactin-induced protein</fullName>
    </alternativeName>
</protein>
<dbReference type="InterPro" id="IPR014756">
    <property type="entry name" value="Ig_E-set"/>
</dbReference>
<dbReference type="Proteomes" id="UP001152836">
    <property type="component" value="Unassembled WGS sequence"/>
</dbReference>
<comment type="similarity">
    <text evidence="2">Belongs to the PIP family.</text>
</comment>
<evidence type="ECO:0000313" key="10">
    <source>
        <dbReference type="EMBL" id="CAH7469839.1"/>
    </source>
</evidence>
<name>A0AAV0AC01_PHORO</name>
<organism evidence="10 11">
    <name type="scientific">Phodopus roborovskii</name>
    <name type="common">Roborovski's desert hamster</name>
    <name type="synonym">Cricetulus roborovskii</name>
    <dbReference type="NCBI Taxonomy" id="109678"/>
    <lineage>
        <taxon>Eukaryota</taxon>
        <taxon>Metazoa</taxon>
        <taxon>Chordata</taxon>
        <taxon>Craniata</taxon>
        <taxon>Vertebrata</taxon>
        <taxon>Euteleostomi</taxon>
        <taxon>Mammalia</taxon>
        <taxon>Eutheria</taxon>
        <taxon>Euarchontoglires</taxon>
        <taxon>Glires</taxon>
        <taxon>Rodentia</taxon>
        <taxon>Myomorpha</taxon>
        <taxon>Muroidea</taxon>
        <taxon>Cricetidae</taxon>
        <taxon>Cricetinae</taxon>
        <taxon>Phodopus</taxon>
    </lineage>
</organism>
<evidence type="ECO:0000256" key="7">
    <source>
        <dbReference type="ARBA" id="ARBA00032342"/>
    </source>
</evidence>
<evidence type="ECO:0000256" key="1">
    <source>
        <dbReference type="ARBA" id="ARBA00004613"/>
    </source>
</evidence>
<dbReference type="GO" id="GO:0002682">
    <property type="term" value="P:regulation of immune system process"/>
    <property type="evidence" value="ECO:0007669"/>
    <property type="project" value="TreeGrafter"/>
</dbReference>
<dbReference type="FunFam" id="2.60.40.10:FF:001572">
    <property type="entry name" value="Prolactin-inducible protein homolog"/>
    <property type="match status" value="1"/>
</dbReference>
<evidence type="ECO:0000256" key="4">
    <source>
        <dbReference type="ARBA" id="ARBA00022729"/>
    </source>
</evidence>
<comment type="subunit">
    <text evidence="6">Monomer. Interacts with AZGP1.</text>
</comment>
<evidence type="ECO:0000256" key="9">
    <source>
        <dbReference type="SAM" id="SignalP"/>
    </source>
</evidence>
<dbReference type="Pfam" id="PF05326">
    <property type="entry name" value="SVA"/>
    <property type="match status" value="1"/>
</dbReference>
<keyword evidence="4 9" id="KW-0732">Signal</keyword>
<dbReference type="SUPFAM" id="SSF81296">
    <property type="entry name" value="E set domains"/>
    <property type="match status" value="1"/>
</dbReference>
<dbReference type="InterPro" id="IPR007990">
    <property type="entry name" value="PIP"/>
</dbReference>
<evidence type="ECO:0000313" key="11">
    <source>
        <dbReference type="Proteomes" id="UP001152836"/>
    </source>
</evidence>
<sequence>MHRLSLKLSAASLLILCLQLGINKAQDDASIRKPLIFYLDVPTAAKANDEISVRLGMITEYKECLVVTASLKSNVQMEGNFNFKQTRCICNDHRVNFYWDFPVTQTVTFEVLVEIVKEKNVCPDDVAVVPIIGDTYYTYRTVHVR</sequence>
<feature type="signal peptide" evidence="9">
    <location>
        <begin position="1"/>
        <end position="25"/>
    </location>
</feature>
<dbReference type="GeneID" id="127214302"/>
<dbReference type="PANTHER" id="PTHR15096">
    <property type="entry name" value="PROLACTIN-INDUCIBLE PROTEIN/SEMINAL VESICLE ANTIGEN"/>
    <property type="match status" value="1"/>
</dbReference>
<keyword evidence="3" id="KW-0964">Secreted</keyword>
<keyword evidence="11" id="KW-1185">Reference proteome</keyword>
<dbReference type="GO" id="GO:0006508">
    <property type="term" value="P:proteolysis"/>
    <property type="evidence" value="ECO:0007669"/>
    <property type="project" value="TreeGrafter"/>
</dbReference>
<dbReference type="AlphaFoldDB" id="A0AAV0AC01"/>
<dbReference type="InterPro" id="IPR013783">
    <property type="entry name" value="Ig-like_fold"/>
</dbReference>
<dbReference type="KEGG" id="prob:127214302"/>
<reference evidence="10" key="1">
    <citation type="submission" date="2022-06" db="EMBL/GenBank/DDBJ databases">
        <authorList>
            <person name="Andreotti S."/>
            <person name="Wyler E."/>
        </authorList>
    </citation>
    <scope>NUCLEOTIDE SEQUENCE</scope>
</reference>
<accession>A0AAV0AC01</accession>
<evidence type="ECO:0000256" key="8">
    <source>
        <dbReference type="ARBA" id="ARBA00068499"/>
    </source>
</evidence>
<dbReference type="GO" id="GO:0004190">
    <property type="term" value="F:aspartic-type endopeptidase activity"/>
    <property type="evidence" value="ECO:0007669"/>
    <property type="project" value="TreeGrafter"/>
</dbReference>
<proteinExistence type="inferred from homology"/>
<keyword evidence="5" id="KW-1015">Disulfide bond</keyword>
<dbReference type="Gene3D" id="2.60.40.10">
    <property type="entry name" value="Immunoglobulins"/>
    <property type="match status" value="1"/>
</dbReference>
<dbReference type="RefSeq" id="XP_051030652.1">
    <property type="nucleotide sequence ID" value="XM_051174695.1"/>
</dbReference>
<comment type="subcellular location">
    <subcellularLocation>
        <location evidence="1">Secreted</location>
    </subcellularLocation>
</comment>
<comment type="caution">
    <text evidence="10">The sequence shown here is derived from an EMBL/GenBank/DDBJ whole genome shotgun (WGS) entry which is preliminary data.</text>
</comment>
<evidence type="ECO:0000256" key="6">
    <source>
        <dbReference type="ARBA" id="ARBA00025932"/>
    </source>
</evidence>
<dbReference type="CTD" id="5304"/>
<evidence type="ECO:0000256" key="2">
    <source>
        <dbReference type="ARBA" id="ARBA00006819"/>
    </source>
</evidence>